<sequence>MYNYCVRSRWQRISHFPCARTTSRSSSTIPIKIWNLQLYCIQRLQQSTCCQAVVGLYSLSSGYCAQSHNSRRLSSVILPFSLARLTRPECALAGRTNLPSSKRADRVAG</sequence>
<dbReference type="RefSeq" id="XP_009155491.1">
    <property type="nucleotide sequence ID" value="XM_009157243.1"/>
</dbReference>
<dbReference type="AlphaFoldDB" id="H6BVH1"/>
<name>H6BVH1_EXODN</name>
<dbReference type="VEuPathDB" id="FungiDB:HMPREF1120_03186"/>
<dbReference type="Proteomes" id="UP000007304">
    <property type="component" value="Unassembled WGS sequence"/>
</dbReference>
<dbReference type="InParanoid" id="H6BVH1"/>
<accession>H6BVH1</accession>
<gene>
    <name evidence="1" type="ORF">HMPREF1120_03186</name>
</gene>
<protein>
    <submittedName>
        <fullName evidence="1">Uncharacterized protein</fullName>
    </submittedName>
</protein>
<dbReference type="GeneID" id="20307825"/>
<dbReference type="HOGENOM" id="CLU_2183943_0_0_1"/>
<reference evidence="1" key="1">
    <citation type="submission" date="2011-07" db="EMBL/GenBank/DDBJ databases">
        <title>The Genome Sequence of Exophiala (Wangiella) dermatitidis NIH/UT8656.</title>
        <authorList>
            <consortium name="The Broad Institute Genome Sequencing Platform"/>
            <person name="Cuomo C."/>
            <person name="Wang Z."/>
            <person name="Hunicke-Smith S."/>
            <person name="Szanislo P.J."/>
            <person name="Earl A."/>
            <person name="Young S.K."/>
            <person name="Zeng Q."/>
            <person name="Gargeya S."/>
            <person name="Fitzgerald M."/>
            <person name="Haas B."/>
            <person name="Abouelleil A."/>
            <person name="Alvarado L."/>
            <person name="Arachchi H.M."/>
            <person name="Berlin A."/>
            <person name="Brown A."/>
            <person name="Chapman S.B."/>
            <person name="Chen Z."/>
            <person name="Dunbar C."/>
            <person name="Freedman E."/>
            <person name="Gearin G."/>
            <person name="Gellesch M."/>
            <person name="Goldberg J."/>
            <person name="Griggs A."/>
            <person name="Gujja S."/>
            <person name="Heiman D."/>
            <person name="Howarth C."/>
            <person name="Larson L."/>
            <person name="Lui A."/>
            <person name="MacDonald P.J.P."/>
            <person name="Montmayeur A."/>
            <person name="Murphy C."/>
            <person name="Neiman D."/>
            <person name="Pearson M."/>
            <person name="Priest M."/>
            <person name="Roberts A."/>
            <person name="Saif S."/>
            <person name="Shea T."/>
            <person name="Shenoy N."/>
            <person name="Sisk P."/>
            <person name="Stolte C."/>
            <person name="Sykes S."/>
            <person name="Wortman J."/>
            <person name="Nusbaum C."/>
            <person name="Birren B."/>
        </authorList>
    </citation>
    <scope>NUCLEOTIDE SEQUENCE</scope>
    <source>
        <strain evidence="1">NIH/UT8656</strain>
    </source>
</reference>
<evidence type="ECO:0000313" key="1">
    <source>
        <dbReference type="EMBL" id="EHY55030.1"/>
    </source>
</evidence>
<keyword evidence="2" id="KW-1185">Reference proteome</keyword>
<dbReference type="EMBL" id="JH226132">
    <property type="protein sequence ID" value="EHY55030.1"/>
    <property type="molecule type" value="Genomic_DNA"/>
</dbReference>
<evidence type="ECO:0000313" key="2">
    <source>
        <dbReference type="Proteomes" id="UP000007304"/>
    </source>
</evidence>
<organism evidence="1 2">
    <name type="scientific">Exophiala dermatitidis (strain ATCC 34100 / CBS 525.76 / NIH/UT8656)</name>
    <name type="common">Black yeast</name>
    <name type="synonym">Wangiella dermatitidis</name>
    <dbReference type="NCBI Taxonomy" id="858893"/>
    <lineage>
        <taxon>Eukaryota</taxon>
        <taxon>Fungi</taxon>
        <taxon>Dikarya</taxon>
        <taxon>Ascomycota</taxon>
        <taxon>Pezizomycotina</taxon>
        <taxon>Eurotiomycetes</taxon>
        <taxon>Chaetothyriomycetidae</taxon>
        <taxon>Chaetothyriales</taxon>
        <taxon>Herpotrichiellaceae</taxon>
        <taxon>Exophiala</taxon>
    </lineage>
</organism>
<proteinExistence type="predicted"/>